<keyword evidence="1" id="KW-0808">Transferase</keyword>
<dbReference type="InterPro" id="IPR039498">
    <property type="entry name" value="NTP_transf_5"/>
</dbReference>
<dbReference type="Gene3D" id="3.30.460.40">
    <property type="match status" value="1"/>
</dbReference>
<accession>A0A1I5WLE1</accession>
<dbReference type="GO" id="GO:0016740">
    <property type="term" value="F:transferase activity"/>
    <property type="evidence" value="ECO:0007669"/>
    <property type="project" value="UniProtKB-KW"/>
</dbReference>
<dbReference type="Proteomes" id="UP000199137">
    <property type="component" value="Unassembled WGS sequence"/>
</dbReference>
<name>A0A1I5WLE1_9PSEU</name>
<dbReference type="RefSeq" id="WP_093575493.1">
    <property type="nucleotide sequence ID" value="NZ_FOWC01000009.1"/>
</dbReference>
<dbReference type="STRING" id="112413.SAMN05421854_109284"/>
<evidence type="ECO:0000313" key="2">
    <source>
        <dbReference type="Proteomes" id="UP000199137"/>
    </source>
</evidence>
<dbReference type="OrthoDB" id="3671256at2"/>
<dbReference type="EMBL" id="FOWC01000009">
    <property type="protein sequence ID" value="SFQ20378.1"/>
    <property type="molecule type" value="Genomic_DNA"/>
</dbReference>
<reference evidence="1 2" key="1">
    <citation type="submission" date="2016-10" db="EMBL/GenBank/DDBJ databases">
        <authorList>
            <person name="de Groot N.N."/>
        </authorList>
    </citation>
    <scope>NUCLEOTIDE SEQUENCE [LARGE SCALE GENOMIC DNA]</scope>
    <source>
        <strain evidence="1 2">DSM 44637</strain>
    </source>
</reference>
<dbReference type="Pfam" id="PF14907">
    <property type="entry name" value="NTP_transf_5"/>
    <property type="match status" value="1"/>
</dbReference>
<dbReference type="AlphaFoldDB" id="A0A1I5WLE1"/>
<sequence length="281" mass="30391">MTDRRACRFAEDAVRALCWGTGADNHETIARAVVAELGAVLGQSVRSKTLCLLAAYLHDHPVAELDRTVTRFLDSTLRTNRYKTYTCRVAALADTAKLRTAGVAAVVLGGLSVEHSLYASTGARQFSDIDLLIAPGDAERTYAVLRSQGYQPSRDSGTWTRPTGDPIVPLIVVDLATTLPRSGTEDDVPDLLARRTSVKVPPHDHPLPVLAPSDAVNHTLARLATQPGWALAADAIRQLRTTSPPAPHHADVLAGWSVLRSHWPLLPAHPARCAIDEEPHR</sequence>
<organism evidence="1 2">
    <name type="scientific">Amycolatopsis rubida</name>
    <dbReference type="NCBI Taxonomy" id="112413"/>
    <lineage>
        <taxon>Bacteria</taxon>
        <taxon>Bacillati</taxon>
        <taxon>Actinomycetota</taxon>
        <taxon>Actinomycetes</taxon>
        <taxon>Pseudonocardiales</taxon>
        <taxon>Pseudonocardiaceae</taxon>
        <taxon>Amycolatopsis</taxon>
    </lineage>
</organism>
<gene>
    <name evidence="1" type="ORF">SAMN05421854_109284</name>
</gene>
<proteinExistence type="predicted"/>
<evidence type="ECO:0000313" key="1">
    <source>
        <dbReference type="EMBL" id="SFQ20378.1"/>
    </source>
</evidence>
<protein>
    <submittedName>
        <fullName evidence="1">Uncharacterized nucleotidyltransferase</fullName>
    </submittedName>
</protein>